<name>A0ABM9B582_9BACT</name>
<reference evidence="1" key="1">
    <citation type="submission" date="2021-12" db="EMBL/GenBank/DDBJ databases">
        <authorList>
            <person name="Rodrigo-Torres L."/>
            <person name="Arahal R. D."/>
            <person name="Lucena T."/>
        </authorList>
    </citation>
    <scope>NUCLEOTIDE SEQUENCE</scope>
    <source>
        <strain evidence="1">CECT 8419</strain>
    </source>
</reference>
<proteinExistence type="predicted"/>
<dbReference type="RefSeq" id="WP_238752378.1">
    <property type="nucleotide sequence ID" value="NZ_CAKLPZ010000006.1"/>
</dbReference>
<evidence type="ECO:0000313" key="1">
    <source>
        <dbReference type="EMBL" id="CAH1002549.1"/>
    </source>
</evidence>
<keyword evidence="2" id="KW-1185">Reference proteome</keyword>
<accession>A0ABM9B582</accession>
<sequence length="151" mass="17553">MKQPDVAPTNTNDPRRPGFRARFTWGIDGSILWLKDEGTECRSLTNDIENCLVELSGDLPAQTQLTHYHIIYRDSEGTWDAIAITQLGDVSSERERLQSFNQRNVAYGVQHLKFRFFPISQESYDEAVTSVVRNRMYRHFHLPFPQNHNLN</sequence>
<evidence type="ECO:0000313" key="2">
    <source>
        <dbReference type="Proteomes" id="UP000837803"/>
    </source>
</evidence>
<gene>
    <name evidence="1" type="ORF">LEM8419_03423</name>
</gene>
<protein>
    <submittedName>
        <fullName evidence="1">Uncharacterized protein</fullName>
    </submittedName>
</protein>
<comment type="caution">
    <text evidence="1">The sequence shown here is derived from an EMBL/GenBank/DDBJ whole genome shotgun (WGS) entry which is preliminary data.</text>
</comment>
<dbReference type="Proteomes" id="UP000837803">
    <property type="component" value="Unassembled WGS sequence"/>
</dbReference>
<dbReference type="EMBL" id="CAKLPZ010000006">
    <property type="protein sequence ID" value="CAH1002549.1"/>
    <property type="molecule type" value="Genomic_DNA"/>
</dbReference>
<organism evidence="1 2">
    <name type="scientific">Neolewinella maritima</name>
    <dbReference type="NCBI Taxonomy" id="1383882"/>
    <lineage>
        <taxon>Bacteria</taxon>
        <taxon>Pseudomonadati</taxon>
        <taxon>Bacteroidota</taxon>
        <taxon>Saprospiria</taxon>
        <taxon>Saprospirales</taxon>
        <taxon>Lewinellaceae</taxon>
        <taxon>Neolewinella</taxon>
    </lineage>
</organism>